<dbReference type="STRING" id="301148.B4135_3903"/>
<proteinExistence type="predicted"/>
<sequence length="52" mass="5618">MVSISLSLSCKRIFSFLTLPNFSFSRNEKPLKTAGGGKARLAAAGIETWEGQ</sequence>
<reference evidence="1 2" key="1">
    <citation type="submission" date="2016-01" db="EMBL/GenBank/DDBJ databases">
        <title>Draft Genome Sequences of Seven Thermophilic Sporeformers Isolated from Foods.</title>
        <authorList>
            <person name="Berendsen E.M."/>
            <person name="Wells-Bennik M.H."/>
            <person name="Krawcyk A.O."/>
            <person name="De Jong A."/>
            <person name="Holsappel S."/>
            <person name="Eijlander R.T."/>
            <person name="Kuipers O.P."/>
        </authorList>
    </citation>
    <scope>NUCLEOTIDE SEQUENCE [LARGE SCALE GENOMIC DNA]</scope>
    <source>
        <strain evidence="1 2">B4135</strain>
    </source>
</reference>
<name>A0A150LB78_9BACI</name>
<dbReference type="AlphaFoldDB" id="A0A150LB78"/>
<organism evidence="1 2">
    <name type="scientific">Caldibacillus debilis</name>
    <dbReference type="NCBI Taxonomy" id="301148"/>
    <lineage>
        <taxon>Bacteria</taxon>
        <taxon>Bacillati</taxon>
        <taxon>Bacillota</taxon>
        <taxon>Bacilli</taxon>
        <taxon>Bacillales</taxon>
        <taxon>Bacillaceae</taxon>
        <taxon>Caldibacillus</taxon>
    </lineage>
</organism>
<gene>
    <name evidence="1" type="ORF">B4135_3903</name>
</gene>
<comment type="caution">
    <text evidence="1">The sequence shown here is derived from an EMBL/GenBank/DDBJ whole genome shotgun (WGS) entry which is preliminary data.</text>
</comment>
<protein>
    <submittedName>
        <fullName evidence="1">Uncharacterized protein</fullName>
    </submittedName>
</protein>
<dbReference type="EMBL" id="LQYT01000133">
    <property type="protein sequence ID" value="KYD08992.1"/>
    <property type="molecule type" value="Genomic_DNA"/>
</dbReference>
<evidence type="ECO:0000313" key="1">
    <source>
        <dbReference type="EMBL" id="KYD08992.1"/>
    </source>
</evidence>
<accession>A0A150LB78</accession>
<evidence type="ECO:0000313" key="2">
    <source>
        <dbReference type="Proteomes" id="UP000075683"/>
    </source>
</evidence>
<dbReference type="Proteomes" id="UP000075683">
    <property type="component" value="Unassembled WGS sequence"/>
</dbReference>